<reference evidence="1 2" key="1">
    <citation type="submission" date="2019-07" db="EMBL/GenBank/DDBJ databases">
        <title>De Novo Assembly of kiwifruit Actinidia rufa.</title>
        <authorList>
            <person name="Sugita-Konishi S."/>
            <person name="Sato K."/>
            <person name="Mori E."/>
            <person name="Abe Y."/>
            <person name="Kisaki G."/>
            <person name="Hamano K."/>
            <person name="Suezawa K."/>
            <person name="Otani M."/>
            <person name="Fukuda T."/>
            <person name="Manabe T."/>
            <person name="Gomi K."/>
            <person name="Tabuchi M."/>
            <person name="Akimitsu K."/>
            <person name="Kataoka I."/>
        </authorList>
    </citation>
    <scope>NUCLEOTIDE SEQUENCE [LARGE SCALE GENOMIC DNA]</scope>
    <source>
        <strain evidence="2">cv. Fuchu</strain>
    </source>
</reference>
<gene>
    <name evidence="1" type="ORF">Acr_01g0004210</name>
</gene>
<evidence type="ECO:0000313" key="1">
    <source>
        <dbReference type="EMBL" id="GFY80612.1"/>
    </source>
</evidence>
<dbReference type="EMBL" id="BJWL01000001">
    <property type="protein sequence ID" value="GFY80612.1"/>
    <property type="molecule type" value="Genomic_DNA"/>
</dbReference>
<comment type="caution">
    <text evidence="1">The sequence shown here is derived from an EMBL/GenBank/DDBJ whole genome shotgun (WGS) entry which is preliminary data.</text>
</comment>
<keyword evidence="2" id="KW-1185">Reference proteome</keyword>
<sequence>MFTTHLNKLRLQSVLKGVSIESNLRSSRTSLSAIGYHIVQSLRFYSGEKSLPSENGLGFDGGTVDGEQAPKLLIMPGTSPSCFTRLPSFHLKLSVYGRGT</sequence>
<name>A0A7J0E2Z5_9ERIC</name>
<accession>A0A7J0E2Z5</accession>
<protein>
    <submittedName>
        <fullName evidence="1">Uncharacterized protein</fullName>
    </submittedName>
</protein>
<dbReference type="Proteomes" id="UP000585474">
    <property type="component" value="Unassembled WGS sequence"/>
</dbReference>
<organism evidence="1 2">
    <name type="scientific">Actinidia rufa</name>
    <dbReference type="NCBI Taxonomy" id="165716"/>
    <lineage>
        <taxon>Eukaryota</taxon>
        <taxon>Viridiplantae</taxon>
        <taxon>Streptophyta</taxon>
        <taxon>Embryophyta</taxon>
        <taxon>Tracheophyta</taxon>
        <taxon>Spermatophyta</taxon>
        <taxon>Magnoliopsida</taxon>
        <taxon>eudicotyledons</taxon>
        <taxon>Gunneridae</taxon>
        <taxon>Pentapetalae</taxon>
        <taxon>asterids</taxon>
        <taxon>Ericales</taxon>
        <taxon>Actinidiaceae</taxon>
        <taxon>Actinidia</taxon>
    </lineage>
</organism>
<evidence type="ECO:0000313" key="2">
    <source>
        <dbReference type="Proteomes" id="UP000585474"/>
    </source>
</evidence>
<proteinExistence type="predicted"/>
<dbReference type="AlphaFoldDB" id="A0A7J0E2Z5"/>